<protein>
    <submittedName>
        <fullName evidence="1">Uncharacterized protein</fullName>
    </submittedName>
</protein>
<sequence length="78" mass="8760">MRGEQTPAPEMVSFHPYPITPVMPPLRCVRHALLVRLSVGLFHCLIQEGNTLHSGDYRCHSDGGDDREGYRAKSLTKI</sequence>
<comment type="caution">
    <text evidence="1">The sequence shown here is derived from an EMBL/GenBank/DDBJ whole genome shotgun (WGS) entry which is preliminary data.</text>
</comment>
<evidence type="ECO:0000313" key="2">
    <source>
        <dbReference type="Proteomes" id="UP001157502"/>
    </source>
</evidence>
<dbReference type="Proteomes" id="UP001157502">
    <property type="component" value="Chromosome 5"/>
</dbReference>
<gene>
    <name evidence="1" type="ORF">DPEC_G00055200</name>
</gene>
<accession>A0ACC2H5X4</accession>
<keyword evidence="2" id="KW-1185">Reference proteome</keyword>
<evidence type="ECO:0000313" key="1">
    <source>
        <dbReference type="EMBL" id="KAJ8011151.1"/>
    </source>
</evidence>
<organism evidence="1 2">
    <name type="scientific">Dallia pectoralis</name>
    <name type="common">Alaska blackfish</name>
    <dbReference type="NCBI Taxonomy" id="75939"/>
    <lineage>
        <taxon>Eukaryota</taxon>
        <taxon>Metazoa</taxon>
        <taxon>Chordata</taxon>
        <taxon>Craniata</taxon>
        <taxon>Vertebrata</taxon>
        <taxon>Euteleostomi</taxon>
        <taxon>Actinopterygii</taxon>
        <taxon>Neopterygii</taxon>
        <taxon>Teleostei</taxon>
        <taxon>Protacanthopterygii</taxon>
        <taxon>Esociformes</taxon>
        <taxon>Umbridae</taxon>
        <taxon>Dallia</taxon>
    </lineage>
</organism>
<dbReference type="EMBL" id="CM055732">
    <property type="protein sequence ID" value="KAJ8011151.1"/>
    <property type="molecule type" value="Genomic_DNA"/>
</dbReference>
<proteinExistence type="predicted"/>
<name>A0ACC2H5X4_DALPE</name>
<reference evidence="1" key="1">
    <citation type="submission" date="2021-05" db="EMBL/GenBank/DDBJ databases">
        <authorList>
            <person name="Pan Q."/>
            <person name="Jouanno E."/>
            <person name="Zahm M."/>
            <person name="Klopp C."/>
            <person name="Cabau C."/>
            <person name="Louis A."/>
            <person name="Berthelot C."/>
            <person name="Parey E."/>
            <person name="Roest Crollius H."/>
            <person name="Montfort J."/>
            <person name="Robinson-Rechavi M."/>
            <person name="Bouchez O."/>
            <person name="Lampietro C."/>
            <person name="Lopez Roques C."/>
            <person name="Donnadieu C."/>
            <person name="Postlethwait J."/>
            <person name="Bobe J."/>
            <person name="Dillon D."/>
            <person name="Chandos A."/>
            <person name="von Hippel F."/>
            <person name="Guiguen Y."/>
        </authorList>
    </citation>
    <scope>NUCLEOTIDE SEQUENCE</scope>
    <source>
        <strain evidence="1">YG-Jan2019</strain>
    </source>
</reference>